<dbReference type="EMBL" id="PSRQ01000042">
    <property type="protein sequence ID" value="PWU23222.1"/>
    <property type="molecule type" value="Genomic_DNA"/>
</dbReference>
<evidence type="ECO:0000313" key="2">
    <source>
        <dbReference type="Proteomes" id="UP000246104"/>
    </source>
</evidence>
<dbReference type="Proteomes" id="UP000246104">
    <property type="component" value="Unassembled WGS sequence"/>
</dbReference>
<gene>
    <name evidence="1" type="ORF">C5B42_03600</name>
</gene>
<comment type="caution">
    <text evidence="1">The sequence shown here is derived from an EMBL/GenBank/DDBJ whole genome shotgun (WGS) entry which is preliminary data.</text>
</comment>
<dbReference type="AlphaFoldDB" id="A0A317JR43"/>
<name>A0A317JR43_9BACT</name>
<protein>
    <submittedName>
        <fullName evidence="1">Uncharacterized protein</fullName>
    </submittedName>
</protein>
<organism evidence="1 2">
    <name type="scientific">Candidatus Cerribacteria bacterium 'Amazon FNV 2010 28 9'</name>
    <dbReference type="NCBI Taxonomy" id="2081795"/>
    <lineage>
        <taxon>Bacteria</taxon>
        <taxon>Candidatus Cerribacteria</taxon>
    </lineage>
</organism>
<evidence type="ECO:0000313" key="1">
    <source>
        <dbReference type="EMBL" id="PWU23222.1"/>
    </source>
</evidence>
<reference evidence="1 2" key="1">
    <citation type="submission" date="2018-02" db="EMBL/GenBank/DDBJ databases">
        <title>Genomic Reconstructions from Amazon Rainforest and Pasture Soil Reveal Novel Insights into the Physiology of Candidate Phyla in Tropical Sites.</title>
        <authorList>
            <person name="Kroeger M.E."/>
            <person name="Delmont T."/>
            <person name="Eren A.M."/>
            <person name="Guo J."/>
            <person name="Meyer K.M."/>
            <person name="Khan K."/>
            <person name="Rodrigues J.L.M."/>
            <person name="Bohannan B.J.M."/>
            <person name="Tringe S."/>
            <person name="Borges C.D."/>
            <person name="Tiedje J."/>
            <person name="Tsai S.M."/>
            <person name="Nusslein K."/>
        </authorList>
    </citation>
    <scope>NUCLEOTIDE SEQUENCE [LARGE SCALE GENOMIC DNA]</scope>
    <source>
        <strain evidence="1">Amazon FNV 2010 28 9</strain>
    </source>
</reference>
<accession>A0A317JR43</accession>
<proteinExistence type="predicted"/>
<sequence length="120" mass="14003">MSIEEERTKTREKIAQELNSLLTTFFRIDPYIEDKNGKKVTRGFLQLQARTIIELITQLTPQPFDAIEVYPGVLLFADGRIYNKHFQFVKDDPQLFQEIWDMEVAGFVLQLSDIGLHRGE</sequence>